<keyword evidence="1" id="KW-0732">Signal</keyword>
<reference evidence="3 4" key="1">
    <citation type="submission" date="2018-07" db="EMBL/GenBank/DDBJ databases">
        <title>Draft genome sequence of Ancylomarina sp. M1P.</title>
        <authorList>
            <person name="Yadav S."/>
            <person name="Villanueva L."/>
            <person name="Damste J.S.S."/>
        </authorList>
    </citation>
    <scope>NUCLEOTIDE SEQUENCE [LARGE SCALE GENOMIC DNA]</scope>
    <source>
        <strain evidence="3 4">M1P</strain>
    </source>
</reference>
<gene>
    <name evidence="3" type="ORF">DWB61_14330</name>
</gene>
<proteinExistence type="predicted"/>
<dbReference type="EMBL" id="QQWG01000017">
    <property type="protein sequence ID" value="RRG19725.1"/>
    <property type="molecule type" value="Genomic_DNA"/>
</dbReference>
<name>A0A425XY58_9BACT</name>
<dbReference type="SUPFAM" id="SSF63825">
    <property type="entry name" value="YWTD domain"/>
    <property type="match status" value="1"/>
</dbReference>
<sequence length="525" mass="57638">MKNLKQALAFMLILSTFFACNEAKVAKTTFVMNGTLEGITDGKIMLSTFSEEGSTQDSALIKEGKFIFKGDFSSPRQAYLQIEGTRAFKMIYVENEVMTLNGNVEEFGKASITGSQAQDGLNIYDAEKMLIEEKYKDVIPEFYKPGITEERKAELEKEIEKQMVEMEALNEKFIKENPATFHSVVLVSQKLSGKSAVDAEKTLNALAPELQKNPLIVKLKAKFAKMKEVEKGFDEVMANASNVAYKVDSKFKGESLKDIIYLGAFLNNNICALQKDGTVQIIDPMGKLVSNFKPELKGAPASIAVDQANQIYVLSTLQKKVTKKVRGKSYDRMVPMGVECTILNEKGEQVNQYSLPSLKTATGARISDDILIIADYQNKRIAMFDAKTGNAGASIDEMRPCCGILDFSVNAKKEILVANLGAFRVQGFDFKGKNIVAFGQRGKSLDEFHGCCNPVSVNSLSNGAIVTVEKDPTRIKIYSKEGAKQIAGIEELVKGCSHIPMIVDAKDNLYLASGAKGVVKCVSIN</sequence>
<evidence type="ECO:0000313" key="4">
    <source>
        <dbReference type="Proteomes" id="UP000285794"/>
    </source>
</evidence>
<dbReference type="InterPro" id="IPR025380">
    <property type="entry name" value="DUF4369"/>
</dbReference>
<evidence type="ECO:0000313" key="3">
    <source>
        <dbReference type="EMBL" id="RRG19725.1"/>
    </source>
</evidence>
<dbReference type="Pfam" id="PF14289">
    <property type="entry name" value="DUF4369"/>
    <property type="match status" value="1"/>
</dbReference>
<keyword evidence="4" id="KW-1185">Reference proteome</keyword>
<comment type="caution">
    <text evidence="3">The sequence shown here is derived from an EMBL/GenBank/DDBJ whole genome shotgun (WGS) entry which is preliminary data.</text>
</comment>
<dbReference type="RefSeq" id="WP_125031574.1">
    <property type="nucleotide sequence ID" value="NZ_JAPXVP010000016.1"/>
</dbReference>
<evidence type="ECO:0000259" key="2">
    <source>
        <dbReference type="Pfam" id="PF14289"/>
    </source>
</evidence>
<dbReference type="AlphaFoldDB" id="A0A425XY58"/>
<feature type="chain" id="PRO_5019528311" evidence="1">
    <location>
        <begin position="22"/>
        <end position="525"/>
    </location>
</feature>
<organism evidence="3 4">
    <name type="scientific">Ancylomarina euxinus</name>
    <dbReference type="NCBI Taxonomy" id="2283627"/>
    <lineage>
        <taxon>Bacteria</taxon>
        <taxon>Pseudomonadati</taxon>
        <taxon>Bacteroidota</taxon>
        <taxon>Bacteroidia</taxon>
        <taxon>Marinilabiliales</taxon>
        <taxon>Marinifilaceae</taxon>
        <taxon>Ancylomarina</taxon>
    </lineage>
</organism>
<accession>A0A425XY58</accession>
<dbReference type="OrthoDB" id="9774579at2"/>
<protein>
    <submittedName>
        <fullName evidence="3">DUF4369 domain-containing protein</fullName>
    </submittedName>
</protein>
<feature type="domain" description="DUF4369" evidence="2">
    <location>
        <begin position="30"/>
        <end position="119"/>
    </location>
</feature>
<dbReference type="Proteomes" id="UP000285794">
    <property type="component" value="Unassembled WGS sequence"/>
</dbReference>
<dbReference type="InterPro" id="IPR011042">
    <property type="entry name" value="6-blade_b-propeller_TolB-like"/>
</dbReference>
<evidence type="ECO:0000256" key="1">
    <source>
        <dbReference type="SAM" id="SignalP"/>
    </source>
</evidence>
<dbReference type="PROSITE" id="PS51257">
    <property type="entry name" value="PROKAR_LIPOPROTEIN"/>
    <property type="match status" value="1"/>
</dbReference>
<feature type="signal peptide" evidence="1">
    <location>
        <begin position="1"/>
        <end position="21"/>
    </location>
</feature>
<dbReference type="Gene3D" id="2.120.10.30">
    <property type="entry name" value="TolB, C-terminal domain"/>
    <property type="match status" value="2"/>
</dbReference>